<evidence type="ECO:0000313" key="6">
    <source>
        <dbReference type="EMBL" id="TMW63491.1"/>
    </source>
</evidence>
<comment type="similarity">
    <text evidence="1">Belongs to the protein-tyrosine phosphatase family. Non-receptor class myotubularin subfamily.</text>
</comment>
<dbReference type="InterPro" id="IPR029021">
    <property type="entry name" value="Prot-tyrosine_phosphatase-like"/>
</dbReference>
<evidence type="ECO:0000259" key="5">
    <source>
        <dbReference type="PROSITE" id="PS51339"/>
    </source>
</evidence>
<dbReference type="InterPro" id="IPR010569">
    <property type="entry name" value="Myotubularin-like_Pase_dom"/>
</dbReference>
<keyword evidence="7" id="KW-1185">Reference proteome</keyword>
<dbReference type="InterPro" id="IPR016130">
    <property type="entry name" value="Tyr_Pase_AS"/>
</dbReference>
<dbReference type="GO" id="GO:0005737">
    <property type="term" value="C:cytoplasm"/>
    <property type="evidence" value="ECO:0007669"/>
    <property type="project" value="TreeGrafter"/>
</dbReference>
<sequence length="920" mass="102133">MSSWVQDDAFFLPRDTEAMMRTVETASHGASFTSLDKSDRHGPPLTIGEDSPLRMGATDEIVSPTSSSSSNGSHGGLYGLVDEHRQHRRTQESAAEGRQRGQSAENELQFGEIDDDDRLERANSRSSFALDFEETPFGSLGAMSGNGPSSATRKTSSSFSDLGDYDDFMFADTTPNGTPNTPTFRSIYDASSGSFGRSIYSGMSNGHYVSPGTRNSLPRNGRHPGRTTPTPRCGVPMDESQPIVGNIYPVPGEILRTEVENAAYIVFYKVDEAERDDLFASSSSSEDSTEFTDGMESGGEITTAFFRPPRSLISLGAAGHKVRTTNCFTKEYAHPTRSLGRGLFRASTSVGSAFLKGAAGLVTQTYQGGANGGVFGFAKGLGMGMLGLGTHTVKGAFRGVGQVTNVVGEMVMGTAPHFSIDGMLFMTNYRLIWVSQSTQDTMEIPLASVIAVDSSTTAPHVINIECKSLLRVSIAFRDESTSYEVLCGIWELYSVPRYVFAHAHYQAVLDKGNTSVTNANTPTSEFYDAEEDYRRLKLLDEESWMQLYDNSDFSLCPSYPAVFVVPSEFDDEDLRELSSYRSASRIPAVVWRHPHSGALMSRCAQPCAGLSGYIVAADQKYVAAIQRATSVHDNVKYHFFDARSQMAATANSAQGKGTEDPRKYPDTELHFCDIANIHAVRSSYGALSVVCQPGEDRDGSDWAFQLRDTFWFMHISRILASAQLICQTMCQGESVMVHCSDGWDRTPQLTALIQILLDPHYRTLCGFMSVIEKEWCSFGHMFRTRYSQDEGPGQQEVEEQSPVFVQWLDALWQIWRQQPWAFEFNEVLLACLYDNVFSGLSGTFLYNNERERREREAERPTRSLWSIILEKREQFVNAEYDCAKNFNSVGIILPFSSEEDELVLWENHLVHADPICRKYS</sequence>
<evidence type="ECO:0000256" key="1">
    <source>
        <dbReference type="ARBA" id="ARBA00007471"/>
    </source>
</evidence>
<comment type="caution">
    <text evidence="6">The sequence shown here is derived from an EMBL/GenBank/DDBJ whole genome shotgun (WGS) entry which is preliminary data.</text>
</comment>
<dbReference type="PROSITE" id="PS51339">
    <property type="entry name" value="PPASE_MYOTUBULARIN"/>
    <property type="match status" value="1"/>
</dbReference>
<dbReference type="Pfam" id="PF06602">
    <property type="entry name" value="Myotub-related"/>
    <property type="match status" value="1"/>
</dbReference>
<evidence type="ECO:0000256" key="3">
    <source>
        <dbReference type="PIRSR" id="PIRSR630564-2"/>
    </source>
</evidence>
<dbReference type="Gene3D" id="2.30.29.30">
    <property type="entry name" value="Pleckstrin-homology domain (PH domain)/Phosphotyrosine-binding domain (PTB)"/>
    <property type="match status" value="1"/>
</dbReference>
<dbReference type="InterPro" id="IPR011993">
    <property type="entry name" value="PH-like_dom_sf"/>
</dbReference>
<feature type="region of interest" description="Disordered" evidence="4">
    <location>
        <begin position="30"/>
        <end position="119"/>
    </location>
</feature>
<dbReference type="SUPFAM" id="SSF52799">
    <property type="entry name" value="(Phosphotyrosine protein) phosphatases II"/>
    <property type="match status" value="1"/>
</dbReference>
<dbReference type="PANTHER" id="PTHR10807:SF128">
    <property type="entry name" value="PHOSPHATIDYLINOSITOL-3,5-BISPHOSPHATE 3-PHOSPHATASE"/>
    <property type="match status" value="1"/>
</dbReference>
<proteinExistence type="inferred from homology"/>
<dbReference type="PROSITE" id="PS00383">
    <property type="entry name" value="TYR_PHOSPHATASE_1"/>
    <property type="match status" value="1"/>
</dbReference>
<name>A0A8K1CIP8_PYTOL</name>
<feature type="region of interest" description="Disordered" evidence="4">
    <location>
        <begin position="211"/>
        <end position="236"/>
    </location>
</feature>
<gene>
    <name evidence="6" type="ORF">Poli38472_002432</name>
</gene>
<dbReference type="OrthoDB" id="271628at2759"/>
<feature type="binding site" evidence="3">
    <location>
        <begin position="676"/>
        <end position="677"/>
    </location>
    <ligand>
        <name>substrate</name>
    </ligand>
</feature>
<feature type="region of interest" description="Disordered" evidence="4">
    <location>
        <begin position="139"/>
        <end position="158"/>
    </location>
</feature>
<organism evidence="6 7">
    <name type="scientific">Pythium oligandrum</name>
    <name type="common">Mycoparasitic fungus</name>
    <dbReference type="NCBI Taxonomy" id="41045"/>
    <lineage>
        <taxon>Eukaryota</taxon>
        <taxon>Sar</taxon>
        <taxon>Stramenopiles</taxon>
        <taxon>Oomycota</taxon>
        <taxon>Peronosporomycetes</taxon>
        <taxon>Pythiales</taxon>
        <taxon>Pythiaceae</taxon>
        <taxon>Pythium</taxon>
    </lineage>
</organism>
<dbReference type="AlphaFoldDB" id="A0A8K1CIP8"/>
<evidence type="ECO:0000256" key="2">
    <source>
        <dbReference type="PIRSR" id="PIRSR630564-1"/>
    </source>
</evidence>
<evidence type="ECO:0000313" key="7">
    <source>
        <dbReference type="Proteomes" id="UP000794436"/>
    </source>
</evidence>
<evidence type="ECO:0000256" key="4">
    <source>
        <dbReference type="SAM" id="MobiDB-lite"/>
    </source>
</evidence>
<feature type="compositionally biased region" description="Low complexity" evidence="4">
    <location>
        <begin position="149"/>
        <end position="158"/>
    </location>
</feature>
<feature type="domain" description="Myotubularin phosphatase" evidence="5">
    <location>
        <begin position="523"/>
        <end position="909"/>
    </location>
</feature>
<dbReference type="Proteomes" id="UP000794436">
    <property type="component" value="Unassembled WGS sequence"/>
</dbReference>
<dbReference type="PANTHER" id="PTHR10807">
    <property type="entry name" value="MYOTUBULARIN-RELATED"/>
    <property type="match status" value="1"/>
</dbReference>
<feature type="compositionally biased region" description="Basic and acidic residues" evidence="4">
    <location>
        <begin position="81"/>
        <end position="99"/>
    </location>
</feature>
<reference evidence="6" key="1">
    <citation type="submission" date="2019-03" db="EMBL/GenBank/DDBJ databases">
        <title>Long read genome sequence of the mycoparasitic Pythium oligandrum ATCC 38472 isolated from sugarbeet rhizosphere.</title>
        <authorList>
            <person name="Gaulin E."/>
        </authorList>
    </citation>
    <scope>NUCLEOTIDE SEQUENCE</scope>
    <source>
        <strain evidence="6">ATCC 38472_TT</strain>
    </source>
</reference>
<protein>
    <recommendedName>
        <fullName evidence="5">Myotubularin phosphatase domain-containing protein</fullName>
    </recommendedName>
</protein>
<feature type="active site" description="Phosphocysteine intermediate" evidence="2">
    <location>
        <position position="739"/>
    </location>
</feature>
<accession>A0A8K1CIP8</accession>
<dbReference type="InterPro" id="IPR030564">
    <property type="entry name" value="Myotubularin"/>
</dbReference>
<feature type="binding site" evidence="3">
    <location>
        <begin position="739"/>
        <end position="745"/>
    </location>
    <ligand>
        <name>substrate</name>
    </ligand>
</feature>
<dbReference type="SUPFAM" id="SSF50729">
    <property type="entry name" value="PH domain-like"/>
    <property type="match status" value="1"/>
</dbReference>
<dbReference type="CDD" id="cd14507">
    <property type="entry name" value="PTP-MTM-like"/>
    <property type="match status" value="1"/>
</dbReference>
<feature type="compositionally biased region" description="Low complexity" evidence="4">
    <location>
        <begin position="63"/>
        <end position="72"/>
    </location>
</feature>
<dbReference type="EMBL" id="SPLM01000072">
    <property type="protein sequence ID" value="TMW63491.1"/>
    <property type="molecule type" value="Genomic_DNA"/>
</dbReference>